<name>A0A5S9MBW9_BACIA</name>
<evidence type="ECO:0000313" key="3">
    <source>
        <dbReference type="Proteomes" id="UP000464658"/>
    </source>
</evidence>
<dbReference type="Proteomes" id="UP000464658">
    <property type="component" value="Chromosome"/>
</dbReference>
<sequence>MTASEPLDDIHMPNNSILPVIISFGLFVSAFGFMYRQEHSWGLPVIFIGLGITFATMLVRSLKDDHGYHIHKEDLTDDDDKEVKA</sequence>
<dbReference type="EMBL" id="AP021906">
    <property type="protein sequence ID" value="BBP89056.1"/>
    <property type="molecule type" value="Genomic_DNA"/>
</dbReference>
<evidence type="ECO:0000313" key="2">
    <source>
        <dbReference type="EMBL" id="BBP89056.1"/>
    </source>
</evidence>
<gene>
    <name evidence="2" type="ORF">BsIDN1_26740</name>
</gene>
<protein>
    <submittedName>
        <fullName evidence="2">Uncharacterized protein</fullName>
    </submittedName>
</protein>
<organism evidence="2 3">
    <name type="scientific">Bacillus safensis</name>
    <dbReference type="NCBI Taxonomy" id="561879"/>
    <lineage>
        <taxon>Bacteria</taxon>
        <taxon>Bacillati</taxon>
        <taxon>Bacillota</taxon>
        <taxon>Bacilli</taxon>
        <taxon>Bacillales</taxon>
        <taxon>Bacillaceae</taxon>
        <taxon>Bacillus</taxon>
    </lineage>
</organism>
<proteinExistence type="predicted"/>
<dbReference type="AlphaFoldDB" id="A0A5S9MBW9"/>
<keyword evidence="1" id="KW-0812">Transmembrane</keyword>
<feature type="transmembrane region" description="Helical" evidence="1">
    <location>
        <begin position="41"/>
        <end position="59"/>
    </location>
</feature>
<feature type="transmembrane region" description="Helical" evidence="1">
    <location>
        <begin position="17"/>
        <end position="35"/>
    </location>
</feature>
<reference evidence="2 3" key="1">
    <citation type="submission" date="2019-12" db="EMBL/GenBank/DDBJ databases">
        <title>Full genome sequence of a Bacillus safensis strain isolated from commercially available natto in Indonesia.</title>
        <authorList>
            <person name="Yoshida M."/>
            <person name="Uomi M."/>
            <person name="Waturangi D."/>
            <person name="Ekaputri J.J."/>
            <person name="Setiamarga D.H.E."/>
        </authorList>
    </citation>
    <scope>NUCLEOTIDE SEQUENCE [LARGE SCALE GENOMIC DNA]</scope>
    <source>
        <strain evidence="2 3">IDN1</strain>
    </source>
</reference>
<evidence type="ECO:0000256" key="1">
    <source>
        <dbReference type="SAM" id="Phobius"/>
    </source>
</evidence>
<dbReference type="Gene3D" id="1.10.287.70">
    <property type="match status" value="1"/>
</dbReference>
<keyword evidence="1" id="KW-1133">Transmembrane helix</keyword>
<accession>A0A5S9MBW9</accession>
<keyword evidence="1" id="KW-0472">Membrane</keyword>